<dbReference type="Gene3D" id="1.25.40.600">
    <property type="match status" value="1"/>
</dbReference>
<proteinExistence type="inferred from homology"/>
<accession>R1FYY3</accession>
<evidence type="ECO:0000256" key="3">
    <source>
        <dbReference type="ARBA" id="ARBA00022448"/>
    </source>
</evidence>
<keyword evidence="10" id="KW-1185">Reference proteome</keyword>
<feature type="transmembrane region" description="Helical" evidence="8">
    <location>
        <begin position="31"/>
        <end position="51"/>
    </location>
</feature>
<feature type="transmembrane region" description="Helical" evidence="8">
    <location>
        <begin position="142"/>
        <end position="162"/>
    </location>
</feature>
<evidence type="ECO:0000313" key="10">
    <source>
        <dbReference type="Proteomes" id="UP000014139"/>
    </source>
</evidence>
<sequence>MNDVGLLYVGAVLLVNGLMLLGTVPARSAAVLNLLVGALQCVTPTVLIIQAGADPDAILGASGLYLFGFTYLYVGVANLAGLEPAGIGWFSLFVAGAALVYAGLSFWRSGDPVFGVIWLAWALLWTLFFLVLGLGRAGLTRFTGWVTVLLSQPTCTLPAFLALTGGYRTGAAEALAAAAAAVLLVGAAAYLARDRPAVPGPVRPTALVKEN</sequence>
<evidence type="ECO:0000256" key="2">
    <source>
        <dbReference type="ARBA" id="ARBA00010068"/>
    </source>
</evidence>
<dbReference type="Pfam" id="PF02293">
    <property type="entry name" value="AmiS_UreI"/>
    <property type="match status" value="1"/>
</dbReference>
<dbReference type="EMBL" id="AOUO01000507">
    <property type="protein sequence ID" value="EOD64492.1"/>
    <property type="molecule type" value="Genomic_DNA"/>
</dbReference>
<dbReference type="eggNOG" id="ENOG50300RH">
    <property type="taxonomic scope" value="Bacteria"/>
</dbReference>
<evidence type="ECO:0000256" key="4">
    <source>
        <dbReference type="ARBA" id="ARBA00022475"/>
    </source>
</evidence>
<dbReference type="RefSeq" id="WP_004558714.1">
    <property type="nucleotide sequence ID" value="NZ_AOUO01000507.1"/>
</dbReference>
<comment type="similarity">
    <text evidence="2">Belongs to the AmiS/UreI family.</text>
</comment>
<keyword evidence="7 8" id="KW-0472">Membrane</keyword>
<dbReference type="AlphaFoldDB" id="R1FYY3"/>
<gene>
    <name evidence="9" type="ORF">H480_31541</name>
</gene>
<dbReference type="GO" id="GO:0005886">
    <property type="term" value="C:plasma membrane"/>
    <property type="evidence" value="ECO:0007669"/>
    <property type="project" value="UniProtKB-SubCell"/>
</dbReference>
<feature type="transmembrane region" description="Helical" evidence="8">
    <location>
        <begin position="57"/>
        <end position="80"/>
    </location>
</feature>
<keyword evidence="3" id="KW-0813">Transport</keyword>
<feature type="transmembrane region" description="Helical" evidence="8">
    <location>
        <begin position="87"/>
        <end position="107"/>
    </location>
</feature>
<evidence type="ECO:0000256" key="7">
    <source>
        <dbReference type="ARBA" id="ARBA00023136"/>
    </source>
</evidence>
<feature type="transmembrane region" description="Helical" evidence="8">
    <location>
        <begin position="174"/>
        <end position="192"/>
    </location>
</feature>
<evidence type="ECO:0000256" key="6">
    <source>
        <dbReference type="ARBA" id="ARBA00022989"/>
    </source>
</evidence>
<evidence type="ECO:0000256" key="1">
    <source>
        <dbReference type="ARBA" id="ARBA00004651"/>
    </source>
</evidence>
<dbReference type="OrthoDB" id="6636366at2"/>
<comment type="subcellular location">
    <subcellularLocation>
        <location evidence="1">Cell membrane</location>
        <topology evidence="1">Multi-pass membrane protein</topology>
    </subcellularLocation>
</comment>
<evidence type="ECO:0000256" key="5">
    <source>
        <dbReference type="ARBA" id="ARBA00022692"/>
    </source>
</evidence>
<feature type="transmembrane region" description="Helical" evidence="8">
    <location>
        <begin position="113"/>
        <end position="135"/>
    </location>
</feature>
<dbReference type="Proteomes" id="UP000014139">
    <property type="component" value="Unassembled WGS sequence"/>
</dbReference>
<keyword evidence="6 8" id="KW-1133">Transmembrane helix</keyword>
<dbReference type="InterPro" id="IPR038523">
    <property type="entry name" value="AmiSUreI_transpt_sf"/>
</dbReference>
<comment type="caution">
    <text evidence="9">The sequence shown here is derived from an EMBL/GenBank/DDBJ whole genome shotgun (WGS) entry which is preliminary data.</text>
</comment>
<organism evidence="9 10">
    <name type="scientific">Amycolatopsis vancoresmycina DSM 44592</name>
    <dbReference type="NCBI Taxonomy" id="1292037"/>
    <lineage>
        <taxon>Bacteria</taxon>
        <taxon>Bacillati</taxon>
        <taxon>Actinomycetota</taxon>
        <taxon>Actinomycetes</taxon>
        <taxon>Pseudonocardiales</taxon>
        <taxon>Pseudonocardiaceae</taxon>
        <taxon>Amycolatopsis</taxon>
    </lineage>
</organism>
<dbReference type="PATRIC" id="fig|1292037.4.peg.5930"/>
<protein>
    <submittedName>
        <fullName evidence="9">Amidase substrates transport protein</fullName>
    </submittedName>
</protein>
<reference evidence="9 10" key="1">
    <citation type="submission" date="2013-02" db="EMBL/GenBank/DDBJ databases">
        <title>Draft genome sequence of Amycolatopsis vancoresmycina strain DSM 44592T.</title>
        <authorList>
            <person name="Kumar S."/>
            <person name="Kaur N."/>
            <person name="Kaur C."/>
            <person name="Raghava G.P.S."/>
            <person name="Mayilraj S."/>
        </authorList>
    </citation>
    <scope>NUCLEOTIDE SEQUENCE [LARGE SCALE GENOMIC DNA]</scope>
    <source>
        <strain evidence="9 10">DSM 44592</strain>
    </source>
</reference>
<dbReference type="CDD" id="cd13429">
    <property type="entry name" value="UreI_AmiS_like_2"/>
    <property type="match status" value="1"/>
</dbReference>
<name>R1FYY3_9PSEU</name>
<evidence type="ECO:0000313" key="9">
    <source>
        <dbReference type="EMBL" id="EOD64492.1"/>
    </source>
</evidence>
<feature type="transmembrane region" description="Helical" evidence="8">
    <location>
        <begin position="6"/>
        <end position="24"/>
    </location>
</feature>
<dbReference type="InterPro" id="IPR003211">
    <property type="entry name" value="AmiSUreI_transpt"/>
</dbReference>
<keyword evidence="5 8" id="KW-0812">Transmembrane</keyword>
<keyword evidence="4" id="KW-1003">Cell membrane</keyword>
<evidence type="ECO:0000256" key="8">
    <source>
        <dbReference type="SAM" id="Phobius"/>
    </source>
</evidence>